<dbReference type="InterPro" id="IPR007358">
    <property type="entry name" value="Nucleoid_associated_NdpA"/>
</dbReference>
<dbReference type="RefSeq" id="WP_210757590.1">
    <property type="nucleotide sequence ID" value="NZ_CP060139.1"/>
</dbReference>
<accession>A0A7H0VBF5</accession>
<protein>
    <submittedName>
        <fullName evidence="1">Nucleoid-associated protein</fullName>
    </submittedName>
</protein>
<dbReference type="GO" id="GO:0009295">
    <property type="term" value="C:nucleoid"/>
    <property type="evidence" value="ECO:0007669"/>
    <property type="project" value="InterPro"/>
</dbReference>
<proteinExistence type="predicted"/>
<dbReference type="AlphaFoldDB" id="A0A7H0VBF5"/>
<keyword evidence="2" id="KW-1185">Reference proteome</keyword>
<dbReference type="Proteomes" id="UP000516305">
    <property type="component" value="Chromosome"/>
</dbReference>
<dbReference type="EMBL" id="CP060139">
    <property type="protein sequence ID" value="QNR23053.1"/>
    <property type="molecule type" value="Genomic_DNA"/>
</dbReference>
<dbReference type="KEGG" id="chyd:H4K34_11765"/>
<dbReference type="Pfam" id="PF04245">
    <property type="entry name" value="NA37"/>
    <property type="match status" value="1"/>
</dbReference>
<organism evidence="1 2">
    <name type="scientific">Croceimicrobium hydrocarbonivorans</name>
    <dbReference type="NCBI Taxonomy" id="2761580"/>
    <lineage>
        <taxon>Bacteria</taxon>
        <taxon>Pseudomonadati</taxon>
        <taxon>Bacteroidota</taxon>
        <taxon>Flavobacteriia</taxon>
        <taxon>Flavobacteriales</taxon>
        <taxon>Owenweeksiaceae</taxon>
        <taxon>Croceimicrobium</taxon>
    </lineage>
</organism>
<name>A0A7H0VBF5_9FLAO</name>
<gene>
    <name evidence="1" type="ORF">H4K34_11765</name>
</gene>
<evidence type="ECO:0000313" key="1">
    <source>
        <dbReference type="EMBL" id="QNR23053.1"/>
    </source>
</evidence>
<evidence type="ECO:0000313" key="2">
    <source>
        <dbReference type="Proteomes" id="UP000516305"/>
    </source>
</evidence>
<reference evidence="1 2" key="1">
    <citation type="submission" date="2020-08" db="EMBL/GenBank/DDBJ databases">
        <title>Croceimicrobium hydrocarbonivorans gen. nov., sp. nov., a novel marine bacterium isolated from a bacterial consortium that degrades polyethylene terephthalate.</title>
        <authorList>
            <person name="Liu R."/>
        </authorList>
    </citation>
    <scope>NUCLEOTIDE SEQUENCE [LARGE SCALE GENOMIC DNA]</scope>
    <source>
        <strain evidence="1 2">A20-9</strain>
    </source>
</reference>
<sequence length="345" mass="40295">MFEKTLSNLEHLAVHLVGNKSKEEELILSASQSGLDQPTINIIWHYLQSAFRDLDFYRFHHPSGLEFNSVFQVAKSLFNNPQSFLSASQKVAQLLYEVSDHPQVRSGELLVIYFSHLRHAQVEGPALALFKSEKKQPFLFTEEEAQNIELYSYQGINPSKVDKAALIFAQEESEGYQVMAVDNINKGEEAKFWFEQFLRIQMRSTEFTKTSEIIKVTKSFIDQDLGDETPLEKTESMEYIGRSKDYFELEEEYNPETYSKQVFEDEAVADRFREYVRSRDLQNLELDENFAVSEEAVKKKGRVFKSVIKLDKNFHIYVHGDRSKIEKGVDEDGRQFYKLYYEEED</sequence>